<dbReference type="OrthoDB" id="7946396at2759"/>
<name>A0A034WWE4_BACDO</name>
<dbReference type="GeneID" id="105222131"/>
<dbReference type="KEGG" id="bdr:105222131"/>
<protein>
    <submittedName>
        <fullName evidence="3">Uncharacterized protein</fullName>
    </submittedName>
</protein>
<dbReference type="EMBL" id="GAKP01000412">
    <property type="protein sequence ID" value="JAC58540.1"/>
    <property type="molecule type" value="Transcribed_RNA"/>
</dbReference>
<evidence type="ECO:0000256" key="2">
    <source>
        <dbReference type="SAM" id="SignalP"/>
    </source>
</evidence>
<dbReference type="RefSeq" id="XP_011197634.2">
    <property type="nucleotide sequence ID" value="XM_011199332.3"/>
</dbReference>
<proteinExistence type="predicted"/>
<sequence>MNCQRSSLLLLLLLVLLCICAECDAKKWRSHIKKKSNAPKISATFRTVPPKRKSTMPKHHAAPHKRNPKMNYYHPLPSKWPTHMSSALPSNYYLASSYYPRWRSYHTAPSKSALKKIDLTPPFTPLPFGGYSMPLRRSDDFDVSDSSSDALPSTTLVDMSAFNAAMSDGFFDTDLPYSTTSGEFMAPEISLGGWTPVDYKSFMADADFSLWNEQLGLNRRLDMDELMYSNPYEMHFI</sequence>
<reference evidence="3" key="1">
    <citation type="journal article" date="2014" name="BMC Genomics">
        <title>Characterizing the developmental transcriptome of the oriental fruit fly, Bactrocera dorsalis (Diptera: Tephritidae) through comparative genomic analysis with Drosophila melanogaster utilizing modENCODE datasets.</title>
        <authorList>
            <person name="Geib S.M."/>
            <person name="Calla B."/>
            <person name="Hall B."/>
            <person name="Hou S."/>
            <person name="Manoukis N.C."/>
        </authorList>
    </citation>
    <scope>NUCLEOTIDE SEQUENCE</scope>
    <source>
        <strain evidence="3">Punador</strain>
    </source>
</reference>
<evidence type="ECO:0000256" key="1">
    <source>
        <dbReference type="SAM" id="MobiDB-lite"/>
    </source>
</evidence>
<organism evidence="3">
    <name type="scientific">Bactrocera dorsalis</name>
    <name type="common">Oriental fruit fly</name>
    <name type="synonym">Dacus dorsalis</name>
    <dbReference type="NCBI Taxonomy" id="27457"/>
    <lineage>
        <taxon>Eukaryota</taxon>
        <taxon>Metazoa</taxon>
        <taxon>Ecdysozoa</taxon>
        <taxon>Arthropoda</taxon>
        <taxon>Hexapoda</taxon>
        <taxon>Insecta</taxon>
        <taxon>Pterygota</taxon>
        <taxon>Neoptera</taxon>
        <taxon>Endopterygota</taxon>
        <taxon>Diptera</taxon>
        <taxon>Brachycera</taxon>
        <taxon>Muscomorpha</taxon>
        <taxon>Tephritoidea</taxon>
        <taxon>Tephritidae</taxon>
        <taxon>Bactrocera</taxon>
        <taxon>Bactrocera</taxon>
    </lineage>
</organism>
<feature type="chain" id="PRO_5044538140" evidence="2">
    <location>
        <begin position="26"/>
        <end position="237"/>
    </location>
</feature>
<feature type="region of interest" description="Disordered" evidence="1">
    <location>
        <begin position="49"/>
        <end position="68"/>
    </location>
</feature>
<accession>A0A034WWE4</accession>
<keyword evidence="2" id="KW-0732">Signal</keyword>
<dbReference type="AlphaFoldDB" id="A0A034WWE4"/>
<evidence type="ECO:0000313" key="3">
    <source>
        <dbReference type="EMBL" id="JAC58540.1"/>
    </source>
</evidence>
<feature type="signal peptide" evidence="2">
    <location>
        <begin position="1"/>
        <end position="25"/>
    </location>
</feature>